<protein>
    <submittedName>
        <fullName evidence="1">Uncharacterized protein</fullName>
    </submittedName>
</protein>
<keyword evidence="2" id="KW-1185">Reference proteome</keyword>
<dbReference type="Proteomes" id="UP000290289">
    <property type="component" value="Chromosome 16"/>
</dbReference>
<comment type="caution">
    <text evidence="1">The sequence shown here is derived from an EMBL/GenBank/DDBJ whole genome shotgun (WGS) entry which is preliminary data.</text>
</comment>
<sequence>MTDCGARSSKTMDGEGSGKAAVWVRHTYGGSHYRITADKLIGVVKLDMHTSFWSDVGVLVLRAIPKELKMHLIDELVPHWDINKSNPNLMKAIDNIFKSCFQEWKFDNLRATELQREPELPAEE</sequence>
<gene>
    <name evidence="1" type="ORF">DVH24_015634</name>
</gene>
<reference evidence="1 2" key="1">
    <citation type="submission" date="2018-10" db="EMBL/GenBank/DDBJ databases">
        <title>A high-quality apple genome assembly.</title>
        <authorList>
            <person name="Hu J."/>
        </authorList>
    </citation>
    <scope>NUCLEOTIDE SEQUENCE [LARGE SCALE GENOMIC DNA]</scope>
    <source>
        <strain evidence="2">cv. HFTH1</strain>
        <tissue evidence="1">Young leaf</tissue>
    </source>
</reference>
<name>A0A498HM70_MALDO</name>
<accession>A0A498HM70</accession>
<dbReference type="EMBL" id="RDQH01000342">
    <property type="protein sequence ID" value="RXH71012.1"/>
    <property type="molecule type" value="Genomic_DNA"/>
</dbReference>
<organism evidence="1 2">
    <name type="scientific">Malus domestica</name>
    <name type="common">Apple</name>
    <name type="synonym">Pyrus malus</name>
    <dbReference type="NCBI Taxonomy" id="3750"/>
    <lineage>
        <taxon>Eukaryota</taxon>
        <taxon>Viridiplantae</taxon>
        <taxon>Streptophyta</taxon>
        <taxon>Embryophyta</taxon>
        <taxon>Tracheophyta</taxon>
        <taxon>Spermatophyta</taxon>
        <taxon>Magnoliopsida</taxon>
        <taxon>eudicotyledons</taxon>
        <taxon>Gunneridae</taxon>
        <taxon>Pentapetalae</taxon>
        <taxon>rosids</taxon>
        <taxon>fabids</taxon>
        <taxon>Rosales</taxon>
        <taxon>Rosaceae</taxon>
        <taxon>Amygdaloideae</taxon>
        <taxon>Maleae</taxon>
        <taxon>Malus</taxon>
    </lineage>
</organism>
<evidence type="ECO:0000313" key="2">
    <source>
        <dbReference type="Proteomes" id="UP000290289"/>
    </source>
</evidence>
<proteinExistence type="predicted"/>
<dbReference type="AlphaFoldDB" id="A0A498HM70"/>
<evidence type="ECO:0000313" key="1">
    <source>
        <dbReference type="EMBL" id="RXH71012.1"/>
    </source>
</evidence>